<dbReference type="AlphaFoldDB" id="A0A922L6U4"/>
<evidence type="ECO:0000313" key="2">
    <source>
        <dbReference type="EMBL" id="KAH9521453.1"/>
    </source>
</evidence>
<dbReference type="Proteomes" id="UP000790347">
    <property type="component" value="Unassembled WGS sequence"/>
</dbReference>
<name>A0A922L6U4_DERFA</name>
<evidence type="ECO:0000313" key="3">
    <source>
        <dbReference type="Proteomes" id="UP000790347"/>
    </source>
</evidence>
<dbReference type="EMBL" id="ASGP02000002">
    <property type="protein sequence ID" value="KAH9521453.1"/>
    <property type="molecule type" value="Genomic_DNA"/>
</dbReference>
<accession>A0A922L6U4</accession>
<feature type="region of interest" description="Disordered" evidence="1">
    <location>
        <begin position="64"/>
        <end position="85"/>
    </location>
</feature>
<reference evidence="2" key="1">
    <citation type="submission" date="2013-05" db="EMBL/GenBank/DDBJ databases">
        <authorList>
            <person name="Yim A.K.Y."/>
            <person name="Chan T.F."/>
            <person name="Ji K.M."/>
            <person name="Liu X.Y."/>
            <person name="Zhou J.W."/>
            <person name="Li R.Q."/>
            <person name="Yang K.Y."/>
            <person name="Li J."/>
            <person name="Li M."/>
            <person name="Law P.T.W."/>
            <person name="Wu Y.L."/>
            <person name="Cai Z.L."/>
            <person name="Qin H."/>
            <person name="Bao Y."/>
            <person name="Leung R.K.K."/>
            <person name="Ng P.K.S."/>
            <person name="Zou J."/>
            <person name="Zhong X.J."/>
            <person name="Ran P.X."/>
            <person name="Zhong N.S."/>
            <person name="Liu Z.G."/>
            <person name="Tsui S.K.W."/>
        </authorList>
    </citation>
    <scope>NUCLEOTIDE SEQUENCE</scope>
    <source>
        <strain evidence="2">Derf</strain>
        <tissue evidence="2">Whole organism</tissue>
    </source>
</reference>
<keyword evidence="3" id="KW-1185">Reference proteome</keyword>
<gene>
    <name evidence="2" type="ORF">DERF_005113</name>
</gene>
<organism evidence="2 3">
    <name type="scientific">Dermatophagoides farinae</name>
    <name type="common">American house dust mite</name>
    <dbReference type="NCBI Taxonomy" id="6954"/>
    <lineage>
        <taxon>Eukaryota</taxon>
        <taxon>Metazoa</taxon>
        <taxon>Ecdysozoa</taxon>
        <taxon>Arthropoda</taxon>
        <taxon>Chelicerata</taxon>
        <taxon>Arachnida</taxon>
        <taxon>Acari</taxon>
        <taxon>Acariformes</taxon>
        <taxon>Sarcoptiformes</taxon>
        <taxon>Astigmata</taxon>
        <taxon>Psoroptidia</taxon>
        <taxon>Analgoidea</taxon>
        <taxon>Pyroglyphidae</taxon>
        <taxon>Dermatophagoidinae</taxon>
        <taxon>Dermatophagoides</taxon>
    </lineage>
</organism>
<sequence length="103" mass="11013">MLIIVDWIPASTIILFGGARSKFVTMSDVSDNCAFISSPDKPFSIFKPSLFILSGIGILNTSSASTSSTIPTPNCPPKPSSNAGRSKRSILLFFNDIPLSFNV</sequence>
<evidence type="ECO:0000256" key="1">
    <source>
        <dbReference type="SAM" id="MobiDB-lite"/>
    </source>
</evidence>
<reference evidence="2" key="2">
    <citation type="journal article" date="2022" name="Res Sq">
        <title>Comparative Genomics Reveals Insights into the Divergent Evolution of Astigmatic Mites and Household Pest Adaptations.</title>
        <authorList>
            <person name="Xiong Q."/>
            <person name="Wan A.T.-Y."/>
            <person name="Liu X.-Y."/>
            <person name="Fung C.S.-H."/>
            <person name="Xiao X."/>
            <person name="Malainual N."/>
            <person name="Hou J."/>
            <person name="Wang L."/>
            <person name="Wang M."/>
            <person name="Yang K."/>
            <person name="Cui Y."/>
            <person name="Leung E."/>
            <person name="Nong W."/>
            <person name="Shin S.-K."/>
            <person name="Au S."/>
            <person name="Jeong K.Y."/>
            <person name="Chew F.T."/>
            <person name="Hui J."/>
            <person name="Leung T.F."/>
            <person name="Tungtrongchitr A."/>
            <person name="Zhong N."/>
            <person name="Liu Z."/>
            <person name="Tsui S."/>
        </authorList>
    </citation>
    <scope>NUCLEOTIDE SEQUENCE</scope>
    <source>
        <strain evidence="2">Derf</strain>
        <tissue evidence="2">Whole organism</tissue>
    </source>
</reference>
<proteinExistence type="predicted"/>
<protein>
    <submittedName>
        <fullName evidence="2">Uncharacterized protein</fullName>
    </submittedName>
</protein>
<comment type="caution">
    <text evidence="2">The sequence shown here is derived from an EMBL/GenBank/DDBJ whole genome shotgun (WGS) entry which is preliminary data.</text>
</comment>